<feature type="transmembrane region" description="Helical" evidence="1">
    <location>
        <begin position="319"/>
        <end position="343"/>
    </location>
</feature>
<evidence type="ECO:0008006" key="5">
    <source>
        <dbReference type="Google" id="ProtNLM"/>
    </source>
</evidence>
<evidence type="ECO:0000256" key="2">
    <source>
        <dbReference type="SAM" id="SignalP"/>
    </source>
</evidence>
<dbReference type="OrthoDB" id="19261at2759"/>
<feature type="transmembrane region" description="Helical" evidence="1">
    <location>
        <begin position="295"/>
        <end position="313"/>
    </location>
</feature>
<reference evidence="3 4" key="1">
    <citation type="journal article" date="2019" name="Sci. Rep.">
        <title>Comparative genomics of chytrid fungi reveal insights into the obligate biotrophic and pathogenic lifestyle of Synchytrium endobioticum.</title>
        <authorList>
            <person name="van de Vossenberg B.T.L.H."/>
            <person name="Warris S."/>
            <person name="Nguyen H.D.T."/>
            <person name="van Gent-Pelzer M.P.E."/>
            <person name="Joly D.L."/>
            <person name="van de Geest H.C."/>
            <person name="Bonants P.J.M."/>
            <person name="Smith D.S."/>
            <person name="Levesque C.A."/>
            <person name="van der Lee T.A.J."/>
        </authorList>
    </citation>
    <scope>NUCLEOTIDE SEQUENCE [LARGE SCALE GENOMIC DNA]</scope>
    <source>
        <strain evidence="3 4">CBS 675.73</strain>
    </source>
</reference>
<dbReference type="SUPFAM" id="SSF49344">
    <property type="entry name" value="CBD9-like"/>
    <property type="match status" value="1"/>
</dbReference>
<feature type="chain" id="PRO_5021299233" description="Cytochrome b561 domain-containing protein" evidence="2">
    <location>
        <begin position="20"/>
        <end position="361"/>
    </location>
</feature>
<name>A0A507FKJ5_9FUNG</name>
<protein>
    <recommendedName>
        <fullName evidence="5">Cytochrome b561 domain-containing protein</fullName>
    </recommendedName>
</protein>
<dbReference type="AlphaFoldDB" id="A0A507FKJ5"/>
<dbReference type="EMBL" id="QEAP01000066">
    <property type="protein sequence ID" value="TPX75846.1"/>
    <property type="molecule type" value="Genomic_DNA"/>
</dbReference>
<dbReference type="STRING" id="246404.A0A507FKJ5"/>
<evidence type="ECO:0000313" key="4">
    <source>
        <dbReference type="Proteomes" id="UP000320333"/>
    </source>
</evidence>
<feature type="signal peptide" evidence="2">
    <location>
        <begin position="1"/>
        <end position="19"/>
    </location>
</feature>
<gene>
    <name evidence="3" type="ORF">CcCBS67573_g02892</name>
</gene>
<keyword evidence="1" id="KW-1133">Transmembrane helix</keyword>
<feature type="transmembrane region" description="Helical" evidence="1">
    <location>
        <begin position="218"/>
        <end position="246"/>
    </location>
</feature>
<dbReference type="CDD" id="cd08760">
    <property type="entry name" value="Cyt_b561_FRRS1_like"/>
    <property type="match status" value="1"/>
</dbReference>
<dbReference type="Proteomes" id="UP000320333">
    <property type="component" value="Unassembled WGS sequence"/>
</dbReference>
<dbReference type="PANTHER" id="PTHR23130">
    <property type="entry name" value="CYTOCHROME B561 AND DOMON DOMAIN-CONTAINING PROTEIN"/>
    <property type="match status" value="1"/>
</dbReference>
<keyword evidence="4" id="KW-1185">Reference proteome</keyword>
<dbReference type="PANTHER" id="PTHR23130:SF171">
    <property type="entry name" value="OS01G0895300 PROTEIN"/>
    <property type="match status" value="1"/>
</dbReference>
<keyword evidence="2" id="KW-0732">Signal</keyword>
<proteinExistence type="predicted"/>
<sequence length="361" mass="38410">MIARRLLALVALAVQKVSAVANGTSTICDSTNSFCATFSHSQDPTRVTVLVESQFGGWASLGFGSGMSDAKAYFIAWNDGASTIVSQRAPSKGYHMPQVASKQESVPVSLAAYTLRSSTKLAAAFEVPRSYFSSTGPTSLIYAVCSEVPAGVNSVSYHDGPHGTAQFDINTGVASVKAGPPDYIVSHGITMVVAWGVIPYVIIFIARYLKFKMGHAWFLCHAIGGGLFTGGLTVAGVAIMAANIGFKVNGNVHVILGSIMVYGIMPVQILLGIASDRMFDMQRKSIPWWDRAHWWTGRLAVLLSAVVIFLGIIQGQLGTAWIIAFGVWLGVMVLALVGGQLVFGSSHHVSDDEAELVSKHN</sequence>
<feature type="transmembrane region" description="Helical" evidence="1">
    <location>
        <begin position="184"/>
        <end position="206"/>
    </location>
</feature>
<organism evidence="3 4">
    <name type="scientific">Chytriomyces confervae</name>
    <dbReference type="NCBI Taxonomy" id="246404"/>
    <lineage>
        <taxon>Eukaryota</taxon>
        <taxon>Fungi</taxon>
        <taxon>Fungi incertae sedis</taxon>
        <taxon>Chytridiomycota</taxon>
        <taxon>Chytridiomycota incertae sedis</taxon>
        <taxon>Chytridiomycetes</taxon>
        <taxon>Chytridiales</taxon>
        <taxon>Chytriomycetaceae</taxon>
        <taxon>Chytriomyces</taxon>
    </lineage>
</organism>
<keyword evidence="1" id="KW-0812">Transmembrane</keyword>
<dbReference type="Gene3D" id="2.60.40.1210">
    <property type="entry name" value="Cellobiose dehydrogenase, cytochrome domain"/>
    <property type="match status" value="1"/>
</dbReference>
<comment type="caution">
    <text evidence="3">The sequence shown here is derived from an EMBL/GenBank/DDBJ whole genome shotgun (WGS) entry which is preliminary data.</text>
</comment>
<evidence type="ECO:0000313" key="3">
    <source>
        <dbReference type="EMBL" id="TPX75846.1"/>
    </source>
</evidence>
<evidence type="ECO:0000256" key="1">
    <source>
        <dbReference type="SAM" id="Phobius"/>
    </source>
</evidence>
<accession>A0A507FKJ5</accession>
<keyword evidence="1" id="KW-0472">Membrane</keyword>
<feature type="transmembrane region" description="Helical" evidence="1">
    <location>
        <begin position="252"/>
        <end position="274"/>
    </location>
</feature>